<protein>
    <submittedName>
        <fullName evidence="2">Uncharacterized protein</fullName>
    </submittedName>
</protein>
<accession>A0A6C0B5S1</accession>
<reference evidence="2" key="1">
    <citation type="journal article" date="2020" name="Nature">
        <title>Giant virus diversity and host interactions through global metagenomics.</title>
        <authorList>
            <person name="Schulz F."/>
            <person name="Roux S."/>
            <person name="Paez-Espino D."/>
            <person name="Jungbluth S."/>
            <person name="Walsh D.A."/>
            <person name="Denef V.J."/>
            <person name="McMahon K.D."/>
            <person name="Konstantinidis K.T."/>
            <person name="Eloe-Fadrosh E.A."/>
            <person name="Kyrpides N.C."/>
            <person name="Woyke T."/>
        </authorList>
    </citation>
    <scope>NUCLEOTIDE SEQUENCE</scope>
    <source>
        <strain evidence="2">GVMAG-M-3300009684-20</strain>
    </source>
</reference>
<proteinExistence type="predicted"/>
<feature type="compositionally biased region" description="Low complexity" evidence="1">
    <location>
        <begin position="49"/>
        <end position="66"/>
    </location>
</feature>
<name>A0A6C0B5S1_9ZZZZ</name>
<sequence>MSRLGPALRSQFMKGVKDVLKTTAKETMKSAAEELMTKRPRVGTVGDISVSPPSSPASFSVAAASAPRPPPVQFPAVCVCKYEPSAPDLGSGNRSYICSGCSRSGMGEYKTIVEGREFAKLKGGRKTRHMRRSRRSRLHLTKRMRVRHNSKNGRSRR</sequence>
<feature type="region of interest" description="Disordered" evidence="1">
    <location>
        <begin position="37"/>
        <end position="69"/>
    </location>
</feature>
<dbReference type="EMBL" id="MN739079">
    <property type="protein sequence ID" value="QHS87194.1"/>
    <property type="molecule type" value="Genomic_DNA"/>
</dbReference>
<organism evidence="2">
    <name type="scientific">viral metagenome</name>
    <dbReference type="NCBI Taxonomy" id="1070528"/>
    <lineage>
        <taxon>unclassified sequences</taxon>
        <taxon>metagenomes</taxon>
        <taxon>organismal metagenomes</taxon>
    </lineage>
</organism>
<evidence type="ECO:0000313" key="2">
    <source>
        <dbReference type="EMBL" id="QHS87194.1"/>
    </source>
</evidence>
<feature type="region of interest" description="Disordered" evidence="1">
    <location>
        <begin position="123"/>
        <end position="157"/>
    </location>
</feature>
<dbReference type="AlphaFoldDB" id="A0A6C0B5S1"/>
<evidence type="ECO:0000256" key="1">
    <source>
        <dbReference type="SAM" id="MobiDB-lite"/>
    </source>
</evidence>